<dbReference type="Proteomes" id="UP000060487">
    <property type="component" value="Unassembled WGS sequence"/>
</dbReference>
<evidence type="ECO:0000313" key="2">
    <source>
        <dbReference type="Proteomes" id="UP000060487"/>
    </source>
</evidence>
<accession>A0ABR5SLG6</accession>
<dbReference type="EMBL" id="LNQR01000034">
    <property type="protein sequence ID" value="KWT90976.1"/>
    <property type="molecule type" value="Genomic_DNA"/>
</dbReference>
<protein>
    <submittedName>
        <fullName evidence="1">Uncharacterized protein</fullName>
    </submittedName>
</protein>
<organism evidence="1 2">
    <name type="scientific">Candidatus Magnetominusculus xianensis</name>
    <dbReference type="NCBI Taxonomy" id="1748249"/>
    <lineage>
        <taxon>Bacteria</taxon>
        <taxon>Pseudomonadati</taxon>
        <taxon>Nitrospirota</taxon>
        <taxon>Nitrospiria</taxon>
        <taxon>Nitrospirales</taxon>
        <taxon>Nitrospiraceae</taxon>
        <taxon>Candidatus Magnetominusculus</taxon>
    </lineage>
</organism>
<evidence type="ECO:0000313" key="1">
    <source>
        <dbReference type="EMBL" id="KWT90976.1"/>
    </source>
</evidence>
<gene>
    <name evidence="1" type="ORF">ASN18_1060</name>
</gene>
<reference evidence="1 2" key="1">
    <citation type="submission" date="2015-11" db="EMBL/GenBank/DDBJ databases">
        <authorList>
            <person name="Lin W."/>
        </authorList>
    </citation>
    <scope>NUCLEOTIDE SEQUENCE [LARGE SCALE GENOMIC DNA]</scope>
    <source>
        <strain evidence="1 2">HCH-1</strain>
    </source>
</reference>
<sequence length="269" mass="29804">MEDTCWIKDERGRFRGRRPGCKMEKGSSGMLRVSDSMADNIRESHGDVAESNLTDMDRRIREIMEKPASERTKEENEFLNKYIRNKAAEISQPWKDGLLSASLATALASGVAVDEIMKYANEKFGKWGAIGLTLAAIILTAAKVKYDAKSAAKAEKKAAEAIAERKAATEAEKKAVVEAEKKVAEESAKTKDKLGKIYDETANNSALSKSATEKEATKVNTGDVKAGEAKILNEQAIKRQAHQQESMDIRQRLHRIELNTQCVDILMLK</sequence>
<dbReference type="RefSeq" id="WP_085051704.1">
    <property type="nucleotide sequence ID" value="NZ_LNQR01000034.1"/>
</dbReference>
<proteinExistence type="predicted"/>
<comment type="caution">
    <text evidence="1">The sequence shown here is derived from an EMBL/GenBank/DDBJ whole genome shotgun (WGS) entry which is preliminary data.</text>
</comment>
<keyword evidence="2" id="KW-1185">Reference proteome</keyword>
<name>A0ABR5SLG6_9BACT</name>